<evidence type="ECO:0000256" key="1">
    <source>
        <dbReference type="ARBA" id="ARBA00022737"/>
    </source>
</evidence>
<dbReference type="Gene3D" id="2.30.30.20">
    <property type="entry name" value="Aspartate carbamoyltransferase regulatory subunit, C-terminal domain"/>
    <property type="match status" value="1"/>
</dbReference>
<evidence type="ECO:0008006" key="6">
    <source>
        <dbReference type="Google" id="ProtNLM"/>
    </source>
</evidence>
<feature type="chain" id="PRO_5046469321" description="N-acetylmuramoyl-L-alanine amidase family protein" evidence="3">
    <location>
        <begin position="22"/>
        <end position="347"/>
    </location>
</feature>
<dbReference type="PROSITE" id="PS51170">
    <property type="entry name" value="CW"/>
    <property type="match status" value="6"/>
</dbReference>
<name>A0ABT6H676_9BACI</name>
<accession>A0ABT6H676</accession>
<feature type="repeat" description="Cell wall-binding" evidence="2">
    <location>
        <begin position="176"/>
        <end position="195"/>
    </location>
</feature>
<gene>
    <name evidence="4" type="ORF">P6P90_12240</name>
</gene>
<keyword evidence="5" id="KW-1185">Reference proteome</keyword>
<feature type="signal peptide" evidence="3">
    <location>
        <begin position="1"/>
        <end position="21"/>
    </location>
</feature>
<dbReference type="Pfam" id="PF19127">
    <property type="entry name" value="Choline_bind_3"/>
    <property type="match status" value="1"/>
</dbReference>
<dbReference type="Pfam" id="PF01473">
    <property type="entry name" value="Choline_bind_1"/>
    <property type="match status" value="4"/>
</dbReference>
<evidence type="ECO:0000313" key="4">
    <source>
        <dbReference type="EMBL" id="MDG5754738.1"/>
    </source>
</evidence>
<keyword evidence="1" id="KW-0677">Repeat</keyword>
<evidence type="ECO:0000256" key="2">
    <source>
        <dbReference type="PROSITE-ProRule" id="PRU00591"/>
    </source>
</evidence>
<feature type="repeat" description="Cell wall-binding" evidence="2">
    <location>
        <begin position="96"/>
        <end position="115"/>
    </location>
</feature>
<feature type="repeat" description="Cell wall-binding" evidence="2">
    <location>
        <begin position="156"/>
        <end position="175"/>
    </location>
</feature>
<proteinExistence type="predicted"/>
<dbReference type="RefSeq" id="WP_278018415.1">
    <property type="nucleotide sequence ID" value="NZ_JARRRY010000012.1"/>
</dbReference>
<protein>
    <recommendedName>
        <fullName evidence="6">N-acetylmuramoyl-L-alanine amidase family protein</fullName>
    </recommendedName>
</protein>
<keyword evidence="3" id="KW-0732">Signal</keyword>
<dbReference type="EMBL" id="JARULN010000012">
    <property type="protein sequence ID" value="MDG5754738.1"/>
    <property type="molecule type" value="Genomic_DNA"/>
</dbReference>
<feature type="repeat" description="Cell wall-binding" evidence="2">
    <location>
        <begin position="136"/>
        <end position="155"/>
    </location>
</feature>
<comment type="caution">
    <text evidence="4">The sequence shown here is derived from an EMBL/GenBank/DDBJ whole genome shotgun (WGS) entry which is preliminary data.</text>
</comment>
<evidence type="ECO:0000256" key="3">
    <source>
        <dbReference type="SAM" id="SignalP"/>
    </source>
</evidence>
<feature type="repeat" description="Cell wall-binding" evidence="2">
    <location>
        <begin position="76"/>
        <end position="95"/>
    </location>
</feature>
<organism evidence="4 5">
    <name type="scientific">Ectobacillus antri</name>
    <dbReference type="NCBI Taxonomy" id="2486280"/>
    <lineage>
        <taxon>Bacteria</taxon>
        <taxon>Bacillati</taxon>
        <taxon>Bacillota</taxon>
        <taxon>Bacilli</taxon>
        <taxon>Bacillales</taxon>
        <taxon>Bacillaceae</taxon>
        <taxon>Ectobacillus</taxon>
    </lineage>
</organism>
<feature type="repeat" description="Cell wall-binding" evidence="2">
    <location>
        <begin position="116"/>
        <end position="135"/>
    </location>
</feature>
<evidence type="ECO:0000313" key="5">
    <source>
        <dbReference type="Proteomes" id="UP001218246"/>
    </source>
</evidence>
<reference evidence="4 5" key="1">
    <citation type="submission" date="2023-04" db="EMBL/GenBank/DDBJ databases">
        <title>Ectobacillus antri isolated from activated sludge.</title>
        <authorList>
            <person name="Yan P."/>
            <person name="Liu X."/>
        </authorList>
    </citation>
    <scope>NUCLEOTIDE SEQUENCE [LARGE SCALE GENOMIC DNA]</scope>
    <source>
        <strain evidence="4 5">C18H</strain>
    </source>
</reference>
<dbReference type="Proteomes" id="UP001218246">
    <property type="component" value="Unassembled WGS sequence"/>
</dbReference>
<dbReference type="InterPro" id="IPR018337">
    <property type="entry name" value="Cell_wall/Cho-bd_repeat"/>
</dbReference>
<dbReference type="SUPFAM" id="SSF69360">
    <property type="entry name" value="Cell wall binding repeat"/>
    <property type="match status" value="1"/>
</dbReference>
<dbReference type="Gene3D" id="2.20.120.10">
    <property type="entry name" value="Multimodular pneumococcal cell wall endolysin, domain 3"/>
    <property type="match status" value="2"/>
</dbReference>
<dbReference type="Gene3D" id="2.10.270.10">
    <property type="entry name" value="Cholin Binding"/>
    <property type="match status" value="2"/>
</dbReference>
<sequence length="347" mass="38523">MKKLVCTSLAAMMLMPASFVAAETKPKPTQNVVASGWVAQNGVWYYYAPGTRTPYKGWLKDGGTWYYLDKQTGAMKKGWLLDGGKWYYLAPSGAMKTGWVKDGATWYYLAGDGAMKTGWLKDGDKWYYLAATGAMKTGWVKDGTTWYYLAGDGAMKTGWLKDGNDWYYLAGDGAMKTGWLEYGGAKYYLADNGKMKTGWMQKGYEAYYFVPSGEMVVGKTFVIDGKEYAFDDEGALLRQTTMEQEEMIARMQSVASLYEGLDAYTEDHVAVLADSEGDVAIGTEGLAMVFFPEAELVAEIAKAFDCPLEVAQLQQHAQKAIDENRTIDLGRISFIPDEEGTISIVWI</sequence>